<dbReference type="PANTHER" id="PTHR43798:SF33">
    <property type="entry name" value="HYDROLASE, PUTATIVE (AFU_ORTHOLOGUE AFUA_2G14860)-RELATED"/>
    <property type="match status" value="1"/>
</dbReference>
<feature type="domain" description="Serine aminopeptidase S33" evidence="3">
    <location>
        <begin position="23"/>
        <end position="233"/>
    </location>
</feature>
<evidence type="ECO:0000256" key="2">
    <source>
        <dbReference type="PIRSR" id="PIRSR017388-3"/>
    </source>
</evidence>
<name>A0A6I3IF39_9MICO</name>
<accession>A0A6I3IF39</accession>
<dbReference type="PANTHER" id="PTHR43798">
    <property type="entry name" value="MONOACYLGLYCEROL LIPASE"/>
    <property type="match status" value="1"/>
</dbReference>
<protein>
    <submittedName>
        <fullName evidence="4">Alpha/beta fold hydrolase</fullName>
    </submittedName>
</protein>
<dbReference type="SUPFAM" id="SSF53474">
    <property type="entry name" value="alpha/beta-Hydrolases"/>
    <property type="match status" value="1"/>
</dbReference>
<evidence type="ECO:0000313" key="4">
    <source>
        <dbReference type="EMBL" id="MTB72878.1"/>
    </source>
</evidence>
<dbReference type="Pfam" id="PF12146">
    <property type="entry name" value="Hydrolase_4"/>
    <property type="match status" value="1"/>
</dbReference>
<sequence>MQVLPGAEAFSSPGRSEGHGVGVLVSHGFTGSPQSVRPWAQHLADQGYAVRLPRLPGHGTTWQALNRTEWHDWIAVLERELLRLLDECDTVFVAGLSLGGALVTRLAELHGPSVAGLMLVNPAYRSDDHRLRALPLMRRLAPSIAGIASDIRASGVTELAYDRTPLHALSSMMQLWALTVRDLPDITQPVLLMQSDEDHVVPASSSELLLSRISSTDVTHVRLADSYHVATLDHDAHMIHDRSVEFVERVRRG</sequence>
<dbReference type="InterPro" id="IPR029058">
    <property type="entry name" value="AB_hydrolase_fold"/>
</dbReference>
<dbReference type="InterPro" id="IPR012354">
    <property type="entry name" value="Esterase_lipase"/>
</dbReference>
<evidence type="ECO:0000259" key="3">
    <source>
        <dbReference type="Pfam" id="PF12146"/>
    </source>
</evidence>
<feature type="active site" description="Nucleophile" evidence="1">
    <location>
        <position position="97"/>
    </location>
</feature>
<dbReference type="Proteomes" id="UP000431092">
    <property type="component" value="Unassembled WGS sequence"/>
</dbReference>
<reference evidence="4 5" key="1">
    <citation type="submission" date="2019-11" db="EMBL/GenBank/DDBJ databases">
        <title>Whole genome sequencing identifies a novel species of the genus Arsenicicoccus isolated from human blood.</title>
        <authorList>
            <person name="Jeong J.H."/>
            <person name="Kweon O.J."/>
            <person name="Kim H.R."/>
            <person name="Kim T.-H."/>
            <person name="Ha S.-M."/>
            <person name="Lee M.-K."/>
        </authorList>
    </citation>
    <scope>NUCLEOTIDE SEQUENCE [LARGE SCALE GENOMIC DNA]</scope>
    <source>
        <strain evidence="4 5">MKL-02</strain>
    </source>
</reference>
<organism evidence="4 5">
    <name type="scientific">Arsenicicoccus cauae</name>
    <dbReference type="NCBI Taxonomy" id="2663847"/>
    <lineage>
        <taxon>Bacteria</taxon>
        <taxon>Bacillati</taxon>
        <taxon>Actinomycetota</taxon>
        <taxon>Actinomycetes</taxon>
        <taxon>Micrococcales</taxon>
        <taxon>Intrasporangiaceae</taxon>
        <taxon>Arsenicicoccus</taxon>
    </lineage>
</organism>
<dbReference type="RefSeq" id="WP_311966677.1">
    <property type="nucleotide sequence ID" value="NZ_WLVL01000040.1"/>
</dbReference>
<gene>
    <name evidence="4" type="ORF">GGG17_13065</name>
</gene>
<dbReference type="GO" id="GO:0016020">
    <property type="term" value="C:membrane"/>
    <property type="evidence" value="ECO:0007669"/>
    <property type="project" value="TreeGrafter"/>
</dbReference>
<dbReference type="PIRSF" id="PIRSF017388">
    <property type="entry name" value="Esterase_lipase"/>
    <property type="match status" value="1"/>
</dbReference>
<dbReference type="GO" id="GO:0052689">
    <property type="term" value="F:carboxylic ester hydrolase activity"/>
    <property type="evidence" value="ECO:0007669"/>
    <property type="project" value="InterPro"/>
</dbReference>
<keyword evidence="4" id="KW-0378">Hydrolase</keyword>
<comment type="caution">
    <text evidence="4">The sequence shown here is derived from an EMBL/GenBank/DDBJ whole genome shotgun (WGS) entry which is preliminary data.</text>
</comment>
<evidence type="ECO:0000256" key="1">
    <source>
        <dbReference type="PIRSR" id="PIRSR017388-1"/>
    </source>
</evidence>
<dbReference type="InterPro" id="IPR050266">
    <property type="entry name" value="AB_hydrolase_sf"/>
</dbReference>
<feature type="active site" description="Charge relay system" evidence="1">
    <location>
        <position position="228"/>
    </location>
</feature>
<dbReference type="Gene3D" id="3.40.50.1820">
    <property type="entry name" value="alpha/beta hydrolase"/>
    <property type="match status" value="1"/>
</dbReference>
<feature type="site" description="Important for substrate specificity" evidence="2">
    <location>
        <position position="147"/>
    </location>
</feature>
<feature type="active site" description="Charge relay system" evidence="1">
    <location>
        <position position="198"/>
    </location>
</feature>
<dbReference type="AlphaFoldDB" id="A0A6I3IF39"/>
<evidence type="ECO:0000313" key="5">
    <source>
        <dbReference type="Proteomes" id="UP000431092"/>
    </source>
</evidence>
<keyword evidence="5" id="KW-1185">Reference proteome</keyword>
<dbReference type="InterPro" id="IPR022742">
    <property type="entry name" value="Hydrolase_4"/>
</dbReference>
<proteinExistence type="predicted"/>
<dbReference type="EMBL" id="WLVL01000040">
    <property type="protein sequence ID" value="MTB72878.1"/>
    <property type="molecule type" value="Genomic_DNA"/>
</dbReference>